<comment type="similarity">
    <text evidence="1">Belongs to the HAD-like hydrolase superfamily. SerB family.</text>
</comment>
<protein>
    <submittedName>
        <fullName evidence="7">HAD-IB family hydrolase</fullName>
    </submittedName>
</protein>
<dbReference type="CDD" id="cd02612">
    <property type="entry name" value="HAD_PGPPase"/>
    <property type="match status" value="1"/>
</dbReference>
<sequence>MRDSPSRLTTSQNYSTMPEMSDDRPGVQETPPVAAFFDLDKTVIAKSSVLAFSRQFFTEGLLDTRTLLRSAVTQLSFARSAADADHVERLRRHITTMCQGWDVSEVNRIVAETLDDVVRPLVYSGAVDLIDAHRQKGHAVALVSASGQEMVEPIGVMLGVDHVRASRMHITDGHYTGDLDFYCYGEQKAAAILQIAQEHGYDLDLCYAYSDSVTDLPMLEVVGRPTVVNPDKHLRRHAEDNGWPILDFDREPDPSFATAPALAAAVALGIGAAVGCGVGIRLTRPRRTATASVGLHL</sequence>
<feature type="region of interest" description="Disordered" evidence="5">
    <location>
        <begin position="1"/>
        <end position="28"/>
    </location>
</feature>
<keyword evidence="6" id="KW-0472">Membrane</keyword>
<evidence type="ECO:0000313" key="7">
    <source>
        <dbReference type="EMBL" id="NKX99998.1"/>
    </source>
</evidence>
<dbReference type="InterPro" id="IPR023214">
    <property type="entry name" value="HAD_sf"/>
</dbReference>
<organism evidence="7 8">
    <name type="scientific">Gordonia polyisoprenivorans</name>
    <dbReference type="NCBI Taxonomy" id="84595"/>
    <lineage>
        <taxon>Bacteria</taxon>
        <taxon>Bacillati</taxon>
        <taxon>Actinomycetota</taxon>
        <taxon>Actinomycetes</taxon>
        <taxon>Mycobacteriales</taxon>
        <taxon>Gordoniaceae</taxon>
        <taxon>Gordonia</taxon>
    </lineage>
</organism>
<evidence type="ECO:0000256" key="1">
    <source>
        <dbReference type="ARBA" id="ARBA00009184"/>
    </source>
</evidence>
<dbReference type="NCBIfam" id="TIGR01490">
    <property type="entry name" value="HAD-SF-IB-hyp1"/>
    <property type="match status" value="1"/>
</dbReference>
<dbReference type="SUPFAM" id="SSF56784">
    <property type="entry name" value="HAD-like"/>
    <property type="match status" value="1"/>
</dbReference>
<keyword evidence="6" id="KW-0812">Transmembrane</keyword>
<keyword evidence="2" id="KW-0479">Metal-binding</keyword>
<dbReference type="InterPro" id="IPR036412">
    <property type="entry name" value="HAD-like_sf"/>
</dbReference>
<keyword evidence="3 7" id="KW-0378">Hydrolase</keyword>
<gene>
    <name evidence="7" type="ORF">HGA05_00195</name>
</gene>
<dbReference type="InterPro" id="IPR050582">
    <property type="entry name" value="HAD-like_SerB"/>
</dbReference>
<dbReference type="InterPro" id="IPR006385">
    <property type="entry name" value="HAD_hydro_SerB1"/>
</dbReference>
<keyword evidence="4" id="KW-0460">Magnesium</keyword>
<dbReference type="NCBIfam" id="TIGR01488">
    <property type="entry name" value="HAD-SF-IB"/>
    <property type="match status" value="1"/>
</dbReference>
<dbReference type="PANTHER" id="PTHR43344:SF13">
    <property type="entry name" value="PHOSPHATASE RV3661-RELATED"/>
    <property type="match status" value="1"/>
</dbReference>
<evidence type="ECO:0000256" key="3">
    <source>
        <dbReference type="ARBA" id="ARBA00022801"/>
    </source>
</evidence>
<evidence type="ECO:0000256" key="6">
    <source>
        <dbReference type="SAM" id="Phobius"/>
    </source>
</evidence>
<evidence type="ECO:0000313" key="8">
    <source>
        <dbReference type="Proteomes" id="UP000563898"/>
    </source>
</evidence>
<accession>A0A846WG95</accession>
<feature type="compositionally biased region" description="Polar residues" evidence="5">
    <location>
        <begin position="1"/>
        <end position="18"/>
    </location>
</feature>
<dbReference type="AlphaFoldDB" id="A0A846WG95"/>
<evidence type="ECO:0000256" key="4">
    <source>
        <dbReference type="ARBA" id="ARBA00022842"/>
    </source>
</evidence>
<dbReference type="EMBL" id="JAAXPC010000001">
    <property type="protein sequence ID" value="NKX99998.1"/>
    <property type="molecule type" value="Genomic_DNA"/>
</dbReference>
<proteinExistence type="inferred from homology"/>
<dbReference type="GO" id="GO:0016787">
    <property type="term" value="F:hydrolase activity"/>
    <property type="evidence" value="ECO:0007669"/>
    <property type="project" value="UniProtKB-KW"/>
</dbReference>
<dbReference type="Gene3D" id="3.40.50.1000">
    <property type="entry name" value="HAD superfamily/HAD-like"/>
    <property type="match status" value="1"/>
</dbReference>
<name>A0A846WG95_9ACTN</name>
<dbReference type="Gene3D" id="1.20.1440.100">
    <property type="entry name" value="SG protein - dephosphorylation function"/>
    <property type="match status" value="1"/>
</dbReference>
<reference evidence="7 8" key="1">
    <citation type="submission" date="2020-04" db="EMBL/GenBank/DDBJ databases">
        <title>MicrobeNet Type strains.</title>
        <authorList>
            <person name="Nicholson A.C."/>
        </authorList>
    </citation>
    <scope>NUCLEOTIDE SEQUENCE [LARGE SCALE GENOMIC DNA]</scope>
    <source>
        <strain evidence="7 8">ATCC BAA-14</strain>
    </source>
</reference>
<dbReference type="GO" id="GO:0046872">
    <property type="term" value="F:metal ion binding"/>
    <property type="evidence" value="ECO:0007669"/>
    <property type="project" value="UniProtKB-KW"/>
</dbReference>
<dbReference type="Proteomes" id="UP000563898">
    <property type="component" value="Unassembled WGS sequence"/>
</dbReference>
<dbReference type="Pfam" id="PF12710">
    <property type="entry name" value="HAD"/>
    <property type="match status" value="1"/>
</dbReference>
<comment type="caution">
    <text evidence="7">The sequence shown here is derived from an EMBL/GenBank/DDBJ whole genome shotgun (WGS) entry which is preliminary data.</text>
</comment>
<dbReference type="FunFam" id="3.40.50.1000:FF:000025">
    <property type="entry name" value="HAD hydrolase, family IB"/>
    <property type="match status" value="1"/>
</dbReference>
<keyword evidence="6" id="KW-1133">Transmembrane helix</keyword>
<dbReference type="PANTHER" id="PTHR43344">
    <property type="entry name" value="PHOSPHOSERINE PHOSPHATASE"/>
    <property type="match status" value="1"/>
</dbReference>
<evidence type="ECO:0000256" key="2">
    <source>
        <dbReference type="ARBA" id="ARBA00022723"/>
    </source>
</evidence>
<feature type="transmembrane region" description="Helical" evidence="6">
    <location>
        <begin position="261"/>
        <end position="280"/>
    </location>
</feature>
<evidence type="ECO:0000256" key="5">
    <source>
        <dbReference type="SAM" id="MobiDB-lite"/>
    </source>
</evidence>